<dbReference type="PANTHER" id="PTHR30413">
    <property type="entry name" value="INNER MEMBRANE TRANSPORT PERMEASE"/>
    <property type="match status" value="1"/>
</dbReference>
<protein>
    <submittedName>
        <fullName evidence="11">ABC-type polysaccharide/polyol phosphate export permease</fullName>
    </submittedName>
</protein>
<name>A0A7W8XY19_9HYPH</name>
<dbReference type="PANTHER" id="PTHR30413:SF10">
    <property type="entry name" value="CAPSULE POLYSACCHARIDE EXPORT INNER-MEMBRANE PROTEIN CTRC"/>
    <property type="match status" value="1"/>
</dbReference>
<dbReference type="GO" id="GO:0140359">
    <property type="term" value="F:ABC-type transporter activity"/>
    <property type="evidence" value="ECO:0007669"/>
    <property type="project" value="InterPro"/>
</dbReference>
<evidence type="ECO:0000256" key="1">
    <source>
        <dbReference type="ARBA" id="ARBA00004651"/>
    </source>
</evidence>
<dbReference type="Proteomes" id="UP000549882">
    <property type="component" value="Unassembled WGS sequence"/>
</dbReference>
<feature type="transmembrane region" description="Helical" evidence="9">
    <location>
        <begin position="116"/>
        <end position="138"/>
    </location>
</feature>
<keyword evidence="7" id="KW-0762">Sugar transport</keyword>
<dbReference type="Pfam" id="PF01061">
    <property type="entry name" value="ABC2_membrane"/>
    <property type="match status" value="1"/>
</dbReference>
<keyword evidence="7" id="KW-0625">Polysaccharide transport</keyword>
<keyword evidence="5 9" id="KW-0812">Transmembrane</keyword>
<evidence type="ECO:0000256" key="8">
    <source>
        <dbReference type="ARBA" id="ARBA00023136"/>
    </source>
</evidence>
<evidence type="ECO:0000313" key="11">
    <source>
        <dbReference type="EMBL" id="MBB5577642.1"/>
    </source>
</evidence>
<dbReference type="GO" id="GO:0015920">
    <property type="term" value="P:lipopolysaccharide transport"/>
    <property type="evidence" value="ECO:0007669"/>
    <property type="project" value="TreeGrafter"/>
</dbReference>
<keyword evidence="3" id="KW-0813">Transport</keyword>
<keyword evidence="6 9" id="KW-1133">Transmembrane helix</keyword>
<evidence type="ECO:0000256" key="7">
    <source>
        <dbReference type="ARBA" id="ARBA00023047"/>
    </source>
</evidence>
<accession>A0A7W8XY19</accession>
<keyword evidence="12" id="KW-1185">Reference proteome</keyword>
<evidence type="ECO:0000313" key="12">
    <source>
        <dbReference type="Proteomes" id="UP000549882"/>
    </source>
</evidence>
<feature type="transmembrane region" description="Helical" evidence="9">
    <location>
        <begin position="71"/>
        <end position="96"/>
    </location>
</feature>
<evidence type="ECO:0000256" key="2">
    <source>
        <dbReference type="ARBA" id="ARBA00007783"/>
    </source>
</evidence>
<comment type="similarity">
    <text evidence="2">Belongs to the ABC-2 integral membrane protein family.</text>
</comment>
<evidence type="ECO:0000256" key="9">
    <source>
        <dbReference type="SAM" id="Phobius"/>
    </source>
</evidence>
<dbReference type="AlphaFoldDB" id="A0A7W8XY19"/>
<feature type="transmembrane region" description="Helical" evidence="9">
    <location>
        <begin position="231"/>
        <end position="252"/>
    </location>
</feature>
<proteinExistence type="inferred from homology"/>
<organism evidence="11 12">
    <name type="scientific">Rhizobium paranaense</name>
    <dbReference type="NCBI Taxonomy" id="1650438"/>
    <lineage>
        <taxon>Bacteria</taxon>
        <taxon>Pseudomonadati</taxon>
        <taxon>Pseudomonadota</taxon>
        <taxon>Alphaproteobacteria</taxon>
        <taxon>Hyphomicrobiales</taxon>
        <taxon>Rhizobiaceae</taxon>
        <taxon>Rhizobium/Agrobacterium group</taxon>
        <taxon>Rhizobium</taxon>
    </lineage>
</organism>
<gene>
    <name evidence="11" type="ORF">GGD50_006297</name>
</gene>
<feature type="transmembrane region" description="Helical" evidence="9">
    <location>
        <begin position="177"/>
        <end position="196"/>
    </location>
</feature>
<reference evidence="11 12" key="1">
    <citation type="submission" date="2020-08" db="EMBL/GenBank/DDBJ databases">
        <title>Genomic Encyclopedia of Type Strains, Phase IV (KMG-V): Genome sequencing to study the core and pangenomes of soil and plant-associated prokaryotes.</title>
        <authorList>
            <person name="Whitman W."/>
        </authorList>
    </citation>
    <scope>NUCLEOTIDE SEQUENCE [LARGE SCALE GENOMIC DNA]</scope>
    <source>
        <strain evidence="11 12">SEMIA 4064</strain>
    </source>
</reference>
<keyword evidence="4" id="KW-1003">Cell membrane</keyword>
<evidence type="ECO:0000256" key="5">
    <source>
        <dbReference type="ARBA" id="ARBA00022692"/>
    </source>
</evidence>
<feature type="transmembrane region" description="Helical" evidence="9">
    <location>
        <begin position="150"/>
        <end position="170"/>
    </location>
</feature>
<feature type="transmembrane region" description="Helical" evidence="9">
    <location>
        <begin position="38"/>
        <end position="59"/>
    </location>
</feature>
<dbReference type="RefSeq" id="WP_183940914.1">
    <property type="nucleotide sequence ID" value="NZ_JACHBI010000022.1"/>
</dbReference>
<evidence type="ECO:0000256" key="6">
    <source>
        <dbReference type="ARBA" id="ARBA00022989"/>
    </source>
</evidence>
<comment type="caution">
    <text evidence="11">The sequence shown here is derived from an EMBL/GenBank/DDBJ whole genome shotgun (WGS) entry which is preliminary data.</text>
</comment>
<evidence type="ECO:0000256" key="4">
    <source>
        <dbReference type="ARBA" id="ARBA00022475"/>
    </source>
</evidence>
<comment type="subcellular location">
    <subcellularLocation>
        <location evidence="1">Cell membrane</location>
        <topology evidence="1">Multi-pass membrane protein</topology>
    </subcellularLocation>
</comment>
<sequence length="263" mass="29166">MVSISKMGLSDLVETLRRLPLALYFAWGDTRARYRRSILGPLWLVLGTAVGVVGLGFVWSELLHVDKATFIPSLSIGLIVWQLIAGCVMEASSIFVQNAKLIRNLKTPLLIFPLQLLIRQTINFSHNLLVVIGVFFLFPPPLVSNQILVVPGIILVLGNLFWINALVGLLGARYRDIGPLIAAFMPLMFFITPVIYRPQQLAMAGYIAWVNPFTYLVTLIRDPLEGVAPPLFVYGISAGSLLAGFSATLWILGRKYGRIAFWV</sequence>
<dbReference type="EMBL" id="JACHBI010000022">
    <property type="protein sequence ID" value="MBB5577642.1"/>
    <property type="molecule type" value="Genomic_DNA"/>
</dbReference>
<evidence type="ECO:0000256" key="3">
    <source>
        <dbReference type="ARBA" id="ARBA00022448"/>
    </source>
</evidence>
<feature type="domain" description="ABC-2 type transporter transmembrane" evidence="10">
    <location>
        <begin position="26"/>
        <end position="221"/>
    </location>
</feature>
<evidence type="ECO:0000259" key="10">
    <source>
        <dbReference type="Pfam" id="PF01061"/>
    </source>
</evidence>
<dbReference type="InterPro" id="IPR013525">
    <property type="entry name" value="ABC2_TM"/>
</dbReference>
<dbReference type="GO" id="GO:0005886">
    <property type="term" value="C:plasma membrane"/>
    <property type="evidence" value="ECO:0007669"/>
    <property type="project" value="UniProtKB-SubCell"/>
</dbReference>
<dbReference type="GO" id="GO:0015774">
    <property type="term" value="P:polysaccharide transport"/>
    <property type="evidence" value="ECO:0007669"/>
    <property type="project" value="UniProtKB-KW"/>
</dbReference>
<keyword evidence="8 9" id="KW-0472">Membrane</keyword>